<organism evidence="2 3">
    <name type="scientific">Rothia santali</name>
    <dbReference type="NCBI Taxonomy" id="2949643"/>
    <lineage>
        <taxon>Bacteria</taxon>
        <taxon>Bacillati</taxon>
        <taxon>Actinomycetota</taxon>
        <taxon>Actinomycetes</taxon>
        <taxon>Micrococcales</taxon>
        <taxon>Micrococcaceae</taxon>
        <taxon>Rothia</taxon>
    </lineage>
</organism>
<sequence length="40" mass="4330">MAGLDGIRNHRIEPPEPIDKDLSPPGARRTASRRRPAPAG</sequence>
<dbReference type="Proteomes" id="UP001139502">
    <property type="component" value="Unassembled WGS sequence"/>
</dbReference>
<accession>A0A9X2KI23</accession>
<feature type="compositionally biased region" description="Basic and acidic residues" evidence="1">
    <location>
        <begin position="7"/>
        <end position="22"/>
    </location>
</feature>
<name>A0A9X2KI23_9MICC</name>
<proteinExistence type="predicted"/>
<feature type="compositionally biased region" description="Basic residues" evidence="1">
    <location>
        <begin position="30"/>
        <end position="40"/>
    </location>
</feature>
<protein>
    <submittedName>
        <fullName evidence="2">Glutamine synthetase</fullName>
    </submittedName>
</protein>
<evidence type="ECO:0000313" key="2">
    <source>
        <dbReference type="EMBL" id="MCP3425545.1"/>
    </source>
</evidence>
<feature type="region of interest" description="Disordered" evidence="1">
    <location>
        <begin position="1"/>
        <end position="40"/>
    </location>
</feature>
<dbReference type="EMBL" id="JANAFB010000010">
    <property type="protein sequence ID" value="MCP3425545.1"/>
    <property type="molecule type" value="Genomic_DNA"/>
</dbReference>
<gene>
    <name evidence="2" type="ORF">NBM05_05835</name>
</gene>
<reference evidence="2" key="1">
    <citation type="submission" date="2022-06" db="EMBL/GenBank/DDBJ databases">
        <title>Rothia sp. isolated from sandalwood seedling.</title>
        <authorList>
            <person name="Tuikhar N."/>
            <person name="Kirdat K."/>
            <person name="Thorat V."/>
            <person name="Swetha P."/>
            <person name="Padma S."/>
            <person name="Sundararaj R."/>
            <person name="Yadav A."/>
        </authorList>
    </citation>
    <scope>NUCLEOTIDE SEQUENCE</scope>
    <source>
        <strain evidence="2">AR01</strain>
    </source>
</reference>
<keyword evidence="3" id="KW-1185">Reference proteome</keyword>
<evidence type="ECO:0000313" key="3">
    <source>
        <dbReference type="Proteomes" id="UP001139502"/>
    </source>
</evidence>
<comment type="caution">
    <text evidence="2">The sequence shown here is derived from an EMBL/GenBank/DDBJ whole genome shotgun (WGS) entry which is preliminary data.</text>
</comment>
<evidence type="ECO:0000256" key="1">
    <source>
        <dbReference type="SAM" id="MobiDB-lite"/>
    </source>
</evidence>
<dbReference type="AlphaFoldDB" id="A0A9X2KI23"/>